<dbReference type="HOGENOM" id="CLU_012494_13_4_1"/>
<dbReference type="InterPro" id="IPR050300">
    <property type="entry name" value="GDXG_lipolytic_enzyme"/>
</dbReference>
<feature type="non-terminal residue" evidence="3">
    <location>
        <position position="1"/>
    </location>
</feature>
<evidence type="ECO:0000313" key="4">
    <source>
        <dbReference type="Proteomes" id="UP000007431"/>
    </source>
</evidence>
<gene>
    <name evidence="3" type="ORF">SCHCODRAFT_37813</name>
</gene>
<dbReference type="KEGG" id="scm:SCHCO_02589496"/>
<keyword evidence="4" id="KW-1185">Reference proteome</keyword>
<dbReference type="PANTHER" id="PTHR48081:SF8">
    <property type="entry name" value="ALPHA_BETA HYDROLASE FOLD-3 DOMAIN-CONTAINING PROTEIN-RELATED"/>
    <property type="match status" value="1"/>
</dbReference>
<dbReference type="GeneID" id="9596829"/>
<evidence type="ECO:0000259" key="2">
    <source>
        <dbReference type="Pfam" id="PF07859"/>
    </source>
</evidence>
<dbReference type="InParanoid" id="D8QG06"/>
<feature type="non-terminal residue" evidence="3">
    <location>
        <position position="343"/>
    </location>
</feature>
<dbReference type="OMA" id="GEWVHWE"/>
<dbReference type="EMBL" id="GL377311">
    <property type="protein sequence ID" value="EFI93210.1"/>
    <property type="molecule type" value="Genomic_DNA"/>
</dbReference>
<dbReference type="InterPro" id="IPR013094">
    <property type="entry name" value="AB_hydrolase_3"/>
</dbReference>
<proteinExistence type="predicted"/>
<protein>
    <recommendedName>
        <fullName evidence="2">Alpha/beta hydrolase fold-3 domain-containing protein</fullName>
    </recommendedName>
</protein>
<evidence type="ECO:0000256" key="1">
    <source>
        <dbReference type="ARBA" id="ARBA00022801"/>
    </source>
</evidence>
<dbReference type="InterPro" id="IPR029058">
    <property type="entry name" value="AB_hydrolase_fold"/>
</dbReference>
<dbReference type="VEuPathDB" id="FungiDB:SCHCODRAFT_02589496"/>
<evidence type="ECO:0000313" key="3">
    <source>
        <dbReference type="EMBL" id="EFI93210.1"/>
    </source>
</evidence>
<dbReference type="STRING" id="578458.D8QG06"/>
<dbReference type="Gene3D" id="3.40.50.1820">
    <property type="entry name" value="alpha/beta hydrolase"/>
    <property type="match status" value="1"/>
</dbReference>
<dbReference type="AlphaFoldDB" id="D8QG06"/>
<dbReference type="Proteomes" id="UP000007431">
    <property type="component" value="Unassembled WGS sequence"/>
</dbReference>
<organism evidence="4">
    <name type="scientific">Schizophyllum commune (strain H4-8 / FGSC 9210)</name>
    <name type="common">Split gill fungus</name>
    <dbReference type="NCBI Taxonomy" id="578458"/>
    <lineage>
        <taxon>Eukaryota</taxon>
        <taxon>Fungi</taxon>
        <taxon>Dikarya</taxon>
        <taxon>Basidiomycota</taxon>
        <taxon>Agaricomycotina</taxon>
        <taxon>Agaricomycetes</taxon>
        <taxon>Agaricomycetidae</taxon>
        <taxon>Agaricales</taxon>
        <taxon>Schizophyllaceae</taxon>
        <taxon>Schizophyllum</taxon>
    </lineage>
</organism>
<dbReference type="SUPFAM" id="SSF53474">
    <property type="entry name" value="alpha/beta-Hydrolases"/>
    <property type="match status" value="1"/>
</dbReference>
<accession>D8QG06</accession>
<keyword evidence="1" id="KW-0378">Hydrolase</keyword>
<dbReference type="eggNOG" id="ENOG502RYPI">
    <property type="taxonomic scope" value="Eukaryota"/>
</dbReference>
<dbReference type="Pfam" id="PF07859">
    <property type="entry name" value="Abhydrolase_3"/>
    <property type="match status" value="1"/>
</dbReference>
<feature type="domain" description="Alpha/beta hydrolase fold-3" evidence="2">
    <location>
        <begin position="100"/>
        <end position="321"/>
    </location>
</feature>
<dbReference type="PANTHER" id="PTHR48081">
    <property type="entry name" value="AB HYDROLASE SUPERFAMILY PROTEIN C4A8.06C"/>
    <property type="match status" value="1"/>
</dbReference>
<dbReference type="OrthoDB" id="2152029at2759"/>
<name>D8QG06_SCHCM</name>
<sequence length="343" mass="38159">SIQITHRSDRSLATHIIHTSLRTYRPIGQAFSRPGSPYPPGSPRLSPSASWTAGCKLTERHIEGIYVYDLVRSDDATEDKTSPADTSHHTSPLIDRRIYFIAGGSWRQPPTKEHWKFVSKLAHELPRTAVSVISVPLAPRETAPTVYPRLLALYERAMADAEANGERVIWAGDSSGGNIVLALVGEVLRVGRKGDTKTAKRPLPAPAALMLICPSVDAKRNNPEIARIQKVDPVLDAEESQRHAAEWAGEWGLEDERVSPVLSDKEDHVVKLLRERGVHVHGVTAGHDILGPDGIKLRNKLAKEGVEGKWLEWDKMMHCFSLAWFYGLPESKEALQWIKDVLR</sequence>
<reference evidence="3 4" key="1">
    <citation type="journal article" date="2010" name="Nat. Biotechnol.">
        <title>Genome sequence of the model mushroom Schizophyllum commune.</title>
        <authorList>
            <person name="Ohm R.A."/>
            <person name="de Jong J.F."/>
            <person name="Lugones L.G."/>
            <person name="Aerts A."/>
            <person name="Kothe E."/>
            <person name="Stajich J.E."/>
            <person name="de Vries R.P."/>
            <person name="Record E."/>
            <person name="Levasseur A."/>
            <person name="Baker S.E."/>
            <person name="Bartholomew K.A."/>
            <person name="Coutinho P.M."/>
            <person name="Erdmann S."/>
            <person name="Fowler T.J."/>
            <person name="Gathman A.C."/>
            <person name="Lombard V."/>
            <person name="Henrissat B."/>
            <person name="Knabe N."/>
            <person name="Kuees U."/>
            <person name="Lilly W.W."/>
            <person name="Lindquist E."/>
            <person name="Lucas S."/>
            <person name="Magnuson J.K."/>
            <person name="Piumi F."/>
            <person name="Raudaskoski M."/>
            <person name="Salamov A."/>
            <person name="Schmutz J."/>
            <person name="Schwarze F.W.M.R."/>
            <person name="vanKuyk P.A."/>
            <person name="Horton J.S."/>
            <person name="Grigoriev I.V."/>
            <person name="Woesten H.A.B."/>
        </authorList>
    </citation>
    <scope>NUCLEOTIDE SEQUENCE [LARGE SCALE GENOMIC DNA]</scope>
    <source>
        <strain evidence="4">H4-8 / FGSC 9210</strain>
    </source>
</reference>
<dbReference type="GO" id="GO:0016787">
    <property type="term" value="F:hydrolase activity"/>
    <property type="evidence" value="ECO:0007669"/>
    <property type="project" value="UniProtKB-KW"/>
</dbReference>